<keyword evidence="2" id="KW-1133">Transmembrane helix</keyword>
<name>A0A5C5XTG0_9BACT</name>
<feature type="transmembrane region" description="Helical" evidence="2">
    <location>
        <begin position="282"/>
        <end position="305"/>
    </location>
</feature>
<dbReference type="Proteomes" id="UP000318053">
    <property type="component" value="Unassembled WGS sequence"/>
</dbReference>
<feature type="transmembrane region" description="Helical" evidence="2">
    <location>
        <begin position="403"/>
        <end position="422"/>
    </location>
</feature>
<comment type="caution">
    <text evidence="3">The sequence shown here is derived from an EMBL/GenBank/DDBJ whole genome shotgun (WGS) entry which is preliminary data.</text>
</comment>
<feature type="region of interest" description="Disordered" evidence="1">
    <location>
        <begin position="45"/>
        <end position="133"/>
    </location>
</feature>
<gene>
    <name evidence="3" type="ORF">CA85_28270</name>
</gene>
<protein>
    <submittedName>
        <fullName evidence="3">Uncharacterized protein</fullName>
    </submittedName>
</protein>
<dbReference type="EMBL" id="SJPK01000006">
    <property type="protein sequence ID" value="TWT65968.1"/>
    <property type="molecule type" value="Genomic_DNA"/>
</dbReference>
<proteinExistence type="predicted"/>
<feature type="transmembrane region" description="Helical" evidence="2">
    <location>
        <begin position="358"/>
        <end position="383"/>
    </location>
</feature>
<keyword evidence="2" id="KW-0812">Transmembrane</keyword>
<dbReference type="RefSeq" id="WP_146391809.1">
    <property type="nucleotide sequence ID" value="NZ_SJPK01000006.1"/>
</dbReference>
<evidence type="ECO:0000313" key="4">
    <source>
        <dbReference type="Proteomes" id="UP000318053"/>
    </source>
</evidence>
<sequence>MPQTVQCPQCQTAVDVRKATGSGRADCPYCGHSFIVPGLGHAGGDSADTGAAGSSSSTVGDDDDDWLNLGDLPPVPPVNPSFTGDSGGATDPLSDFPAASDTWDEDGAPPSKAVEDLASSMDERPAGTDSDGNEIQYQTNYRVRCPTCGTQNDVTAKQAGKQIRCRDCFTMVRVPKPPRVPRKAKIDMTEAPAFQFAPMKEAADRPDDPFRKSATEYLEAASRTEKTEPKPDLDVPRIRDWAAAVFGIFTQIGVIAHWLILSALASVVAFIALALDAEILVVGLFAAGVFFAAIVLACGFTIMQSVANDEETVEQWPVTLEPMEWIAPSLFCFAAAGLAYGPGWFVGYMTFGTSLTTVCMAMISTFLILPFVLLSMLDMQSVFMPFSPDVGRSVTRCEEAWGGFYFSSGIVFFFTFLIFVFASLLPAPITAVVSIFVGVAATFIYFAMLGRLAHSIGQSVNAEARENTIAEERQRERDNQSKGS</sequence>
<accession>A0A5C5XTG0</accession>
<evidence type="ECO:0000256" key="2">
    <source>
        <dbReference type="SAM" id="Phobius"/>
    </source>
</evidence>
<feature type="compositionally biased region" description="Low complexity" evidence="1">
    <location>
        <begin position="45"/>
        <end position="59"/>
    </location>
</feature>
<feature type="transmembrane region" description="Helical" evidence="2">
    <location>
        <begin position="325"/>
        <end position="346"/>
    </location>
</feature>
<organism evidence="3 4">
    <name type="scientific">Allorhodopirellula solitaria</name>
    <dbReference type="NCBI Taxonomy" id="2527987"/>
    <lineage>
        <taxon>Bacteria</taxon>
        <taxon>Pseudomonadati</taxon>
        <taxon>Planctomycetota</taxon>
        <taxon>Planctomycetia</taxon>
        <taxon>Pirellulales</taxon>
        <taxon>Pirellulaceae</taxon>
        <taxon>Allorhodopirellula</taxon>
    </lineage>
</organism>
<dbReference type="AlphaFoldDB" id="A0A5C5XTG0"/>
<reference evidence="3 4" key="1">
    <citation type="submission" date="2019-02" db="EMBL/GenBank/DDBJ databases">
        <title>Deep-cultivation of Planctomycetes and their phenomic and genomic characterization uncovers novel biology.</title>
        <authorList>
            <person name="Wiegand S."/>
            <person name="Jogler M."/>
            <person name="Boedeker C."/>
            <person name="Pinto D."/>
            <person name="Vollmers J."/>
            <person name="Rivas-Marin E."/>
            <person name="Kohn T."/>
            <person name="Peeters S.H."/>
            <person name="Heuer A."/>
            <person name="Rast P."/>
            <person name="Oberbeckmann S."/>
            <person name="Bunk B."/>
            <person name="Jeske O."/>
            <person name="Meyerdierks A."/>
            <person name="Storesund J.E."/>
            <person name="Kallscheuer N."/>
            <person name="Luecker S."/>
            <person name="Lage O.M."/>
            <person name="Pohl T."/>
            <person name="Merkel B.J."/>
            <person name="Hornburger P."/>
            <person name="Mueller R.-W."/>
            <person name="Bruemmer F."/>
            <person name="Labrenz M."/>
            <person name="Spormann A.M."/>
            <person name="Op Den Camp H."/>
            <person name="Overmann J."/>
            <person name="Amann R."/>
            <person name="Jetten M.S.M."/>
            <person name="Mascher T."/>
            <person name="Medema M.H."/>
            <person name="Devos D.P."/>
            <person name="Kaster A.-K."/>
            <person name="Ovreas L."/>
            <person name="Rohde M."/>
            <person name="Galperin M.Y."/>
            <person name="Jogler C."/>
        </authorList>
    </citation>
    <scope>NUCLEOTIDE SEQUENCE [LARGE SCALE GENOMIC DNA]</scope>
    <source>
        <strain evidence="3 4">CA85</strain>
    </source>
</reference>
<evidence type="ECO:0000256" key="1">
    <source>
        <dbReference type="SAM" id="MobiDB-lite"/>
    </source>
</evidence>
<evidence type="ECO:0000313" key="3">
    <source>
        <dbReference type="EMBL" id="TWT65968.1"/>
    </source>
</evidence>
<feature type="transmembrane region" description="Helical" evidence="2">
    <location>
        <begin position="429"/>
        <end position="448"/>
    </location>
</feature>
<keyword evidence="2" id="KW-0472">Membrane</keyword>
<dbReference type="OrthoDB" id="239030at2"/>
<keyword evidence="4" id="KW-1185">Reference proteome</keyword>
<feature type="transmembrane region" description="Helical" evidence="2">
    <location>
        <begin position="255"/>
        <end position="275"/>
    </location>
</feature>